<evidence type="ECO:0000256" key="2">
    <source>
        <dbReference type="ARBA" id="ARBA00022729"/>
    </source>
</evidence>
<dbReference type="Gene3D" id="3.40.50.10610">
    <property type="entry name" value="ABC-type transport auxiliary lipoprotein component"/>
    <property type="match status" value="1"/>
</dbReference>
<dbReference type="GO" id="GO:0030288">
    <property type="term" value="C:outer membrane-bounded periplasmic space"/>
    <property type="evidence" value="ECO:0007669"/>
    <property type="project" value="InterPro"/>
</dbReference>
<keyword evidence="4" id="KW-0564">Palmitate</keyword>
<keyword evidence="2 6" id="KW-0732">Signal</keyword>
<dbReference type="OrthoDB" id="789916at2"/>
<dbReference type="Pfam" id="PF03783">
    <property type="entry name" value="CsgG"/>
    <property type="match status" value="1"/>
</dbReference>
<evidence type="ECO:0000256" key="1">
    <source>
        <dbReference type="ARBA" id="ARBA00022475"/>
    </source>
</evidence>
<feature type="chain" id="PRO_5011741110" evidence="6">
    <location>
        <begin position="18"/>
        <end position="315"/>
    </location>
</feature>
<dbReference type="EMBL" id="FNAI01000002">
    <property type="protein sequence ID" value="SDD78324.1"/>
    <property type="molecule type" value="Genomic_DNA"/>
</dbReference>
<reference evidence="7 8" key="1">
    <citation type="submission" date="2016-10" db="EMBL/GenBank/DDBJ databases">
        <authorList>
            <person name="de Groot N.N."/>
        </authorList>
    </citation>
    <scope>NUCLEOTIDE SEQUENCE [LARGE SCALE GENOMIC DNA]</scope>
    <source>
        <strain evidence="7 8">47C3B</strain>
    </source>
</reference>
<sequence length="315" mass="33990">MKTFLTILLTLVSIEFAAAQKNAKVTFEQIKEQCKDIPMAKRLRVTVPRFSVTTSNAPYEFGGGLATMLTNALQQVNCYRVLESLKDTLDMDDEIRRGEGRFANKKSAAKKGKQLGAQVVITGEVTEYSVKSTGLGITLLSVGSNKAKIGFIIKMVNPETREVLFSKSINVEAKAGRGMSFGLFGANVVSSQKSDPAVENACEQGIIQAVEFLASKKDILELPDPSAGENNSSAANETEITLNNANFNSFNNMTAILSRIPGYKSMEKALADGVATYTVSHTGTADEFLTALNKNIGSKYEVTGFGNGKIELKTK</sequence>
<evidence type="ECO:0000256" key="5">
    <source>
        <dbReference type="ARBA" id="ARBA00023288"/>
    </source>
</evidence>
<dbReference type="STRING" id="1391627.SAMN05216464_102559"/>
<dbReference type="InterPro" id="IPR005534">
    <property type="entry name" value="Curli_assmbl/transp-comp_CsgG"/>
</dbReference>
<feature type="signal peptide" evidence="6">
    <location>
        <begin position="1"/>
        <end position="17"/>
    </location>
</feature>
<dbReference type="RefSeq" id="WP_091146811.1">
    <property type="nucleotide sequence ID" value="NZ_FNAI01000002.1"/>
</dbReference>
<gene>
    <name evidence="7" type="ORF">SAMN05216464_102559</name>
</gene>
<keyword evidence="1" id="KW-1003">Cell membrane</keyword>
<dbReference type="Proteomes" id="UP000199072">
    <property type="component" value="Unassembled WGS sequence"/>
</dbReference>
<evidence type="ECO:0000313" key="7">
    <source>
        <dbReference type="EMBL" id="SDD78324.1"/>
    </source>
</evidence>
<proteinExistence type="predicted"/>
<accession>A0A1G6XJA4</accession>
<dbReference type="PANTHER" id="PTHR41164">
    <property type="entry name" value="CURLI PRODUCTION ASSEMBLY/TRANSPORT COMPONENT CSGG"/>
    <property type="match status" value="1"/>
</dbReference>
<evidence type="ECO:0000256" key="6">
    <source>
        <dbReference type="SAM" id="SignalP"/>
    </source>
</evidence>
<keyword evidence="3" id="KW-0472">Membrane</keyword>
<evidence type="ECO:0000256" key="3">
    <source>
        <dbReference type="ARBA" id="ARBA00023136"/>
    </source>
</evidence>
<evidence type="ECO:0000256" key="4">
    <source>
        <dbReference type="ARBA" id="ARBA00023139"/>
    </source>
</evidence>
<dbReference type="PANTHER" id="PTHR41164:SF1">
    <property type="entry name" value="CURLI PRODUCTION ASSEMBLY_TRANSPORT COMPONENT CSGG"/>
    <property type="match status" value="1"/>
</dbReference>
<organism evidence="7 8">
    <name type="scientific">Mucilaginibacter pineti</name>
    <dbReference type="NCBI Taxonomy" id="1391627"/>
    <lineage>
        <taxon>Bacteria</taxon>
        <taxon>Pseudomonadati</taxon>
        <taxon>Bacteroidota</taxon>
        <taxon>Sphingobacteriia</taxon>
        <taxon>Sphingobacteriales</taxon>
        <taxon>Sphingobacteriaceae</taxon>
        <taxon>Mucilaginibacter</taxon>
    </lineage>
</organism>
<evidence type="ECO:0000313" key="8">
    <source>
        <dbReference type="Proteomes" id="UP000199072"/>
    </source>
</evidence>
<dbReference type="AlphaFoldDB" id="A0A1G6XJA4"/>
<name>A0A1G6XJA4_9SPHI</name>
<keyword evidence="5" id="KW-0449">Lipoprotein</keyword>
<keyword evidence="8" id="KW-1185">Reference proteome</keyword>
<protein>
    <submittedName>
        <fullName evidence="7">Curli biogenesis system outer membrane secretion channel CsgG</fullName>
    </submittedName>
</protein>